<dbReference type="Gene3D" id="3.40.140.10">
    <property type="entry name" value="Cytidine Deaminase, domain 2"/>
    <property type="match status" value="1"/>
</dbReference>
<organism evidence="4">
    <name type="scientific">Candidatus Tisiphia endosymbiont of Sergentomyia squamirostris</name>
    <dbReference type="NCBI Taxonomy" id="3113639"/>
    <lineage>
        <taxon>Bacteria</taxon>
        <taxon>Pseudomonadati</taxon>
        <taxon>Pseudomonadota</taxon>
        <taxon>Alphaproteobacteria</taxon>
        <taxon>Rickettsiales</taxon>
        <taxon>Rickettsiaceae</taxon>
        <taxon>Rickettsieae</taxon>
        <taxon>Candidatus Tisiphia</taxon>
    </lineage>
</organism>
<keyword evidence="1" id="KW-0479">Metal-binding</keyword>
<dbReference type="PROSITE" id="PS51747">
    <property type="entry name" value="CYT_DCMP_DEAMINASES_2"/>
    <property type="match status" value="1"/>
</dbReference>
<dbReference type="EMBL" id="AP029170">
    <property type="protein sequence ID" value="BFD46743.1"/>
    <property type="molecule type" value="Genomic_DNA"/>
</dbReference>
<evidence type="ECO:0000313" key="4">
    <source>
        <dbReference type="EMBL" id="BFD46743.1"/>
    </source>
</evidence>
<feature type="domain" description="CMP/dCMP-type deaminase" evidence="3">
    <location>
        <begin position="12"/>
        <end position="136"/>
    </location>
</feature>
<dbReference type="InterPro" id="IPR016193">
    <property type="entry name" value="Cytidine_deaminase-like"/>
</dbReference>
<dbReference type="GO" id="GO:0008270">
    <property type="term" value="F:zinc ion binding"/>
    <property type="evidence" value="ECO:0007669"/>
    <property type="project" value="InterPro"/>
</dbReference>
<evidence type="ECO:0000256" key="2">
    <source>
        <dbReference type="ARBA" id="ARBA00022833"/>
    </source>
</evidence>
<sequence length="408" mass="45866">MYDNKFICNADEATSLILTKAMQASDQLTFAVGGCIIENATGKVLYAIHNNVFKPLKNGKTYIYDPTAHGERQLVSWYYKNKLPLKLPDAEELTIVTTLDPCIMCTGALLTAVFNVGVIAMDQHAGVNYDNTYNFCAIPGKLNSIIKKKFGYYSCGEANTPEKYKREKYVGAYGVAFCNSTVTGKNLMGCKEIFSASADVVHKWYSLNILDETNQKDPWELPDSSAIKRKFREIYPDAFTIRNDQGRLPGHKINALLKEVIKNRLGKVTKNAVALLDQFGNVILCLTDTYEESPIQTAFMNISQSYFRIVFELMDNEETREEAEQYLRAPQYGTFVFLYAPNPNDATTIMDLGAYGSTIGRALPLLFPANFQYFNPPLEGTITELYTTIMKLPPTYKYMGITCNQVVL</sequence>
<dbReference type="Pfam" id="PF00383">
    <property type="entry name" value="dCMP_cyt_deam_1"/>
    <property type="match status" value="1"/>
</dbReference>
<evidence type="ECO:0000259" key="3">
    <source>
        <dbReference type="PROSITE" id="PS51747"/>
    </source>
</evidence>
<keyword evidence="2" id="KW-0862">Zinc</keyword>
<dbReference type="PROSITE" id="PS00903">
    <property type="entry name" value="CYT_DCMP_DEAMINASES_1"/>
    <property type="match status" value="1"/>
</dbReference>
<accession>A0AAT9GA54</accession>
<reference evidence="4" key="1">
    <citation type="submission" date="2024-01" db="EMBL/GenBank/DDBJ databases">
        <title>Sequencing the genomes of a sandfly, Sergentomyia squamirostris, and its two endosymbionts.</title>
        <authorList>
            <person name="Itokawa K."/>
            <person name="Sanjoba C."/>
        </authorList>
    </citation>
    <scope>NUCLEOTIDE SEQUENCE</scope>
    <source>
        <strain evidence="4">RiSSQ</strain>
    </source>
</reference>
<protein>
    <recommendedName>
        <fullName evidence="3">CMP/dCMP-type deaminase domain-containing protein</fullName>
    </recommendedName>
</protein>
<dbReference type="GO" id="GO:0016787">
    <property type="term" value="F:hydrolase activity"/>
    <property type="evidence" value="ECO:0007669"/>
    <property type="project" value="InterPro"/>
</dbReference>
<dbReference type="AlphaFoldDB" id="A0AAT9GA54"/>
<dbReference type="SUPFAM" id="SSF53927">
    <property type="entry name" value="Cytidine deaminase-like"/>
    <property type="match status" value="1"/>
</dbReference>
<proteinExistence type="predicted"/>
<evidence type="ECO:0000256" key="1">
    <source>
        <dbReference type="ARBA" id="ARBA00022723"/>
    </source>
</evidence>
<name>A0AAT9GA54_9RICK</name>
<dbReference type="InterPro" id="IPR016192">
    <property type="entry name" value="APOBEC/CMP_deaminase_Zn-bd"/>
</dbReference>
<gene>
    <name evidence="4" type="ORF">DMENIID0002_13890</name>
</gene>
<dbReference type="InterPro" id="IPR002125">
    <property type="entry name" value="CMP_dCMP_dom"/>
</dbReference>